<keyword evidence="1 4" id="KW-0479">Metal-binding</keyword>
<accession>A0A3N4JH75</accession>
<dbReference type="SMART" id="SM00356">
    <property type="entry name" value="ZnF_C3H1"/>
    <property type="match status" value="2"/>
</dbReference>
<feature type="region of interest" description="Disordered" evidence="5">
    <location>
        <begin position="144"/>
        <end position="226"/>
    </location>
</feature>
<dbReference type="AlphaFoldDB" id="A0A3N4JH75"/>
<feature type="domain" description="C3H1-type" evidence="6">
    <location>
        <begin position="228"/>
        <end position="249"/>
    </location>
</feature>
<evidence type="ECO:0000259" key="6">
    <source>
        <dbReference type="PROSITE" id="PS50103"/>
    </source>
</evidence>
<dbReference type="EMBL" id="ML120402">
    <property type="protein sequence ID" value="RPA97615.1"/>
    <property type="molecule type" value="Genomic_DNA"/>
</dbReference>
<name>A0A3N4JH75_9PEZI</name>
<evidence type="ECO:0000313" key="8">
    <source>
        <dbReference type="Proteomes" id="UP000276215"/>
    </source>
</evidence>
<feature type="compositionally biased region" description="Gly residues" evidence="5">
    <location>
        <begin position="160"/>
        <end position="172"/>
    </location>
</feature>
<evidence type="ECO:0000256" key="4">
    <source>
        <dbReference type="PROSITE-ProRule" id="PRU00723"/>
    </source>
</evidence>
<dbReference type="InterPro" id="IPR041367">
    <property type="entry name" value="Znf-CCCH_4"/>
</dbReference>
<feature type="zinc finger region" description="C3H1-type" evidence="4">
    <location>
        <begin position="228"/>
        <end position="249"/>
    </location>
</feature>
<evidence type="ECO:0000313" key="7">
    <source>
        <dbReference type="EMBL" id="RPA97615.1"/>
    </source>
</evidence>
<evidence type="ECO:0000256" key="3">
    <source>
        <dbReference type="ARBA" id="ARBA00022833"/>
    </source>
</evidence>
<evidence type="ECO:0000256" key="5">
    <source>
        <dbReference type="SAM" id="MobiDB-lite"/>
    </source>
</evidence>
<dbReference type="GO" id="GO:0008270">
    <property type="term" value="F:zinc ion binding"/>
    <property type="evidence" value="ECO:0007669"/>
    <property type="project" value="UniProtKB-KW"/>
</dbReference>
<dbReference type="Gene3D" id="4.10.1000.10">
    <property type="entry name" value="Zinc finger, CCCH-type"/>
    <property type="match status" value="1"/>
</dbReference>
<evidence type="ECO:0000256" key="2">
    <source>
        <dbReference type="ARBA" id="ARBA00022771"/>
    </source>
</evidence>
<gene>
    <name evidence="7" type="ORF">L873DRAFT_1790790</name>
</gene>
<dbReference type="SUPFAM" id="SSF90229">
    <property type="entry name" value="CCCH zinc finger"/>
    <property type="match status" value="1"/>
</dbReference>
<keyword evidence="2 4" id="KW-0863">Zinc-finger</keyword>
<evidence type="ECO:0000256" key="1">
    <source>
        <dbReference type="ARBA" id="ARBA00022723"/>
    </source>
</evidence>
<dbReference type="OrthoDB" id="5416213at2759"/>
<feature type="compositionally biased region" description="Gly residues" evidence="5">
    <location>
        <begin position="181"/>
        <end position="226"/>
    </location>
</feature>
<dbReference type="Pfam" id="PF18044">
    <property type="entry name" value="zf-CCCH_4"/>
    <property type="match status" value="1"/>
</dbReference>
<keyword evidence="3 4" id="KW-0862">Zinc</keyword>
<dbReference type="PROSITE" id="PS50103">
    <property type="entry name" value="ZF_C3H1"/>
    <property type="match status" value="2"/>
</dbReference>
<protein>
    <recommendedName>
        <fullName evidence="6">C3H1-type domain-containing protein</fullName>
    </recommendedName>
</protein>
<proteinExistence type="predicted"/>
<dbReference type="InterPro" id="IPR000571">
    <property type="entry name" value="Znf_CCCH"/>
</dbReference>
<dbReference type="Proteomes" id="UP000276215">
    <property type="component" value="Unassembled WGS sequence"/>
</dbReference>
<dbReference type="Pfam" id="PF14608">
    <property type="entry name" value="zf-CCCH_2"/>
    <property type="match status" value="1"/>
</dbReference>
<organism evidence="7 8">
    <name type="scientific">Choiromyces venosus 120613-1</name>
    <dbReference type="NCBI Taxonomy" id="1336337"/>
    <lineage>
        <taxon>Eukaryota</taxon>
        <taxon>Fungi</taxon>
        <taxon>Dikarya</taxon>
        <taxon>Ascomycota</taxon>
        <taxon>Pezizomycotina</taxon>
        <taxon>Pezizomycetes</taxon>
        <taxon>Pezizales</taxon>
        <taxon>Tuberaceae</taxon>
        <taxon>Choiromyces</taxon>
    </lineage>
</organism>
<reference evidence="7 8" key="1">
    <citation type="journal article" date="2018" name="Nat. Ecol. Evol.">
        <title>Pezizomycetes genomes reveal the molecular basis of ectomycorrhizal truffle lifestyle.</title>
        <authorList>
            <person name="Murat C."/>
            <person name="Payen T."/>
            <person name="Noel B."/>
            <person name="Kuo A."/>
            <person name="Morin E."/>
            <person name="Chen J."/>
            <person name="Kohler A."/>
            <person name="Krizsan K."/>
            <person name="Balestrini R."/>
            <person name="Da Silva C."/>
            <person name="Montanini B."/>
            <person name="Hainaut M."/>
            <person name="Levati E."/>
            <person name="Barry K.W."/>
            <person name="Belfiori B."/>
            <person name="Cichocki N."/>
            <person name="Clum A."/>
            <person name="Dockter R.B."/>
            <person name="Fauchery L."/>
            <person name="Guy J."/>
            <person name="Iotti M."/>
            <person name="Le Tacon F."/>
            <person name="Lindquist E.A."/>
            <person name="Lipzen A."/>
            <person name="Malagnac F."/>
            <person name="Mello A."/>
            <person name="Molinier V."/>
            <person name="Miyauchi S."/>
            <person name="Poulain J."/>
            <person name="Riccioni C."/>
            <person name="Rubini A."/>
            <person name="Sitrit Y."/>
            <person name="Splivallo R."/>
            <person name="Traeger S."/>
            <person name="Wang M."/>
            <person name="Zifcakova L."/>
            <person name="Wipf D."/>
            <person name="Zambonelli A."/>
            <person name="Paolocci F."/>
            <person name="Nowrousian M."/>
            <person name="Ottonello S."/>
            <person name="Baldrian P."/>
            <person name="Spatafora J.W."/>
            <person name="Henrissat B."/>
            <person name="Nagy L.G."/>
            <person name="Aury J.M."/>
            <person name="Wincker P."/>
            <person name="Grigoriev I.V."/>
            <person name="Bonfante P."/>
            <person name="Martin F.M."/>
        </authorList>
    </citation>
    <scope>NUCLEOTIDE SEQUENCE [LARGE SCALE GENOMIC DNA]</scope>
    <source>
        <strain evidence="7 8">120613-1</strain>
    </source>
</reference>
<sequence>MQRTGRGGRGGGPMSEPTEIISEAWKLPIKELPPAAKTTPTGGWEIPPPRTYAIPFWVKELDVDLPKWMFDANGNLMDDLRWDDWGSGYILEDYVEVFWDGTPSTGSSRSAGFSGFSGGGGGVCRSYQTTGNCSFGDRCRFSHDQDGSGQRQFVLPERPQGGGRGGRGGGGWARPERETGGGRGGRGDGGGGGGRGGRGDYGGRGGGRGDGGARGGRGGRGRGGGGGICRFYSTAQGCKFGAECSQRHE</sequence>
<dbReference type="InterPro" id="IPR036855">
    <property type="entry name" value="Znf_CCCH_sf"/>
</dbReference>
<keyword evidence="8" id="KW-1185">Reference proteome</keyword>
<dbReference type="STRING" id="1336337.A0A3N4JH75"/>
<feature type="domain" description="C3H1-type" evidence="6">
    <location>
        <begin position="123"/>
        <end position="146"/>
    </location>
</feature>
<feature type="zinc finger region" description="C3H1-type" evidence="4">
    <location>
        <begin position="123"/>
        <end position="146"/>
    </location>
</feature>